<feature type="compositionally biased region" description="Polar residues" evidence="2">
    <location>
        <begin position="144"/>
        <end position="171"/>
    </location>
</feature>
<reference evidence="4 5" key="1">
    <citation type="journal article" date="2024" name="Insects">
        <title>An Improved Chromosome-Level Genome Assembly of the Firefly Pyrocoelia pectoralis.</title>
        <authorList>
            <person name="Fu X."/>
            <person name="Meyer-Rochow V.B."/>
            <person name="Ballantyne L."/>
            <person name="Zhu X."/>
        </authorList>
    </citation>
    <scope>NUCLEOTIDE SEQUENCE [LARGE SCALE GENOMIC DNA]</scope>
    <source>
        <strain evidence="4">XCY_ONT2</strain>
    </source>
</reference>
<dbReference type="PANTHER" id="PTHR47595:SF1">
    <property type="entry name" value="MYB_SANT-LIKE DNA-BINDING DOMAIN-CONTAINING PROTEIN"/>
    <property type="match status" value="1"/>
</dbReference>
<name>A0AAN7VB26_9COLE</name>
<keyword evidence="1" id="KW-0175">Coiled coil</keyword>
<evidence type="ECO:0000313" key="4">
    <source>
        <dbReference type="EMBL" id="KAK5640129.1"/>
    </source>
</evidence>
<dbReference type="InterPro" id="IPR044822">
    <property type="entry name" value="Myb_DNA-bind_4"/>
</dbReference>
<dbReference type="AlphaFoldDB" id="A0AAN7VB26"/>
<evidence type="ECO:0000313" key="5">
    <source>
        <dbReference type="Proteomes" id="UP001329430"/>
    </source>
</evidence>
<evidence type="ECO:0000256" key="2">
    <source>
        <dbReference type="SAM" id="MobiDB-lite"/>
    </source>
</evidence>
<sequence length="236" mass="26916">MLLLELYRSETENFRNPKCKNSILWTKISKEINKHGYSVTEEMCDRKFRNLKGTFKTIKDTKRKTGRGRQTWEFFDVMDEIFLSDATINPPHLISSTTEQSRPLSVNNLPFTSIMSPSLPTLTTLPVTSVSSLSLLTPSALSPDCQQSATTSQSLSRTTASNIPNLNSSVDGTLRKKNRDLAEFRKHFIACEEKKLKELQEIKQVYKEQLQTQKERNNILKEVVGLLQTQKNVTNS</sequence>
<dbReference type="Proteomes" id="UP001329430">
    <property type="component" value="Chromosome 8"/>
</dbReference>
<organism evidence="4 5">
    <name type="scientific">Pyrocoelia pectoralis</name>
    <dbReference type="NCBI Taxonomy" id="417401"/>
    <lineage>
        <taxon>Eukaryota</taxon>
        <taxon>Metazoa</taxon>
        <taxon>Ecdysozoa</taxon>
        <taxon>Arthropoda</taxon>
        <taxon>Hexapoda</taxon>
        <taxon>Insecta</taxon>
        <taxon>Pterygota</taxon>
        <taxon>Neoptera</taxon>
        <taxon>Endopterygota</taxon>
        <taxon>Coleoptera</taxon>
        <taxon>Polyphaga</taxon>
        <taxon>Elateriformia</taxon>
        <taxon>Elateroidea</taxon>
        <taxon>Lampyridae</taxon>
        <taxon>Lampyrinae</taxon>
        <taxon>Pyrocoelia</taxon>
    </lineage>
</organism>
<dbReference type="Pfam" id="PF13837">
    <property type="entry name" value="Myb_DNA-bind_4"/>
    <property type="match status" value="1"/>
</dbReference>
<keyword evidence="5" id="KW-1185">Reference proteome</keyword>
<dbReference type="EMBL" id="JAVRBK010000008">
    <property type="protein sequence ID" value="KAK5640129.1"/>
    <property type="molecule type" value="Genomic_DNA"/>
</dbReference>
<evidence type="ECO:0000256" key="1">
    <source>
        <dbReference type="SAM" id="Coils"/>
    </source>
</evidence>
<gene>
    <name evidence="4" type="ORF">RI129_010940</name>
</gene>
<comment type="caution">
    <text evidence="4">The sequence shown here is derived from an EMBL/GenBank/DDBJ whole genome shotgun (WGS) entry which is preliminary data.</text>
</comment>
<feature type="region of interest" description="Disordered" evidence="2">
    <location>
        <begin position="140"/>
        <end position="172"/>
    </location>
</feature>
<accession>A0AAN7VB26</accession>
<protein>
    <recommendedName>
        <fullName evidence="3">Myb/SANT-like DNA-binding domain-containing protein</fullName>
    </recommendedName>
</protein>
<dbReference type="Gene3D" id="1.10.10.60">
    <property type="entry name" value="Homeodomain-like"/>
    <property type="match status" value="1"/>
</dbReference>
<proteinExistence type="predicted"/>
<feature type="coiled-coil region" evidence="1">
    <location>
        <begin position="189"/>
        <end position="223"/>
    </location>
</feature>
<dbReference type="PANTHER" id="PTHR47595">
    <property type="entry name" value="HEAT SHOCK 70 KDA PROTEIN 14"/>
    <property type="match status" value="1"/>
</dbReference>
<evidence type="ECO:0000259" key="3">
    <source>
        <dbReference type="Pfam" id="PF13837"/>
    </source>
</evidence>
<feature type="domain" description="Myb/SANT-like DNA-binding" evidence="3">
    <location>
        <begin position="2"/>
        <end position="81"/>
    </location>
</feature>